<gene>
    <name evidence="2" type="ORF">WY13_01011</name>
</gene>
<proteinExistence type="predicted"/>
<evidence type="ECO:0000256" key="1">
    <source>
        <dbReference type="SAM" id="Phobius"/>
    </source>
</evidence>
<sequence length="164" mass="18421">MERKNKSIISCLAVITIIIGIGMFLSKNTFFNEFSNNYLTSKSDNETSFAYNKNNKKTNNGESFDFGGFNGKWSLIQIDSNKNNEITVHSNTKITKGKLCIVALDPNYKIVGKIEAKDKESEISFIISTKGKYLIRIVGKNASGNFDVRISSTNNIDISYKDFM</sequence>
<dbReference type="PATRIC" id="fig|1538.10.peg.1518"/>
<accession>A0A162J6C3</accession>
<keyword evidence="1" id="KW-0812">Transmembrane</keyword>
<protein>
    <submittedName>
        <fullName evidence="2">Uncharacterized protein</fullName>
    </submittedName>
</protein>
<dbReference type="EMBL" id="LITT01000009">
    <property type="protein sequence ID" value="OAA90945.1"/>
    <property type="molecule type" value="Genomic_DNA"/>
</dbReference>
<organism evidence="2 3">
    <name type="scientific">Clostridium ljungdahlii</name>
    <dbReference type="NCBI Taxonomy" id="1538"/>
    <lineage>
        <taxon>Bacteria</taxon>
        <taxon>Bacillati</taxon>
        <taxon>Bacillota</taxon>
        <taxon>Clostridia</taxon>
        <taxon>Eubacteriales</taxon>
        <taxon>Clostridiaceae</taxon>
        <taxon>Clostridium</taxon>
    </lineage>
</organism>
<keyword evidence="1" id="KW-0472">Membrane</keyword>
<dbReference type="AlphaFoldDB" id="A0A162J6C3"/>
<evidence type="ECO:0000313" key="3">
    <source>
        <dbReference type="Proteomes" id="UP000077407"/>
    </source>
</evidence>
<comment type="caution">
    <text evidence="2">The sequence shown here is derived from an EMBL/GenBank/DDBJ whole genome shotgun (WGS) entry which is preliminary data.</text>
</comment>
<feature type="transmembrane region" description="Helical" evidence="1">
    <location>
        <begin position="7"/>
        <end position="25"/>
    </location>
</feature>
<reference evidence="2 3" key="1">
    <citation type="journal article" date="2015" name="Biotechnol. Bioeng.">
        <title>Genome sequence and phenotypic characterization of Caulobacter segnis.</title>
        <authorList>
            <person name="Patel S."/>
            <person name="Fletcher B."/>
            <person name="Scott D.C."/>
            <person name="Ely B."/>
        </authorList>
    </citation>
    <scope>NUCLEOTIDE SEQUENCE [LARGE SCALE GENOMIC DNA]</scope>
    <source>
        <strain evidence="2 3">ERI-2</strain>
    </source>
</reference>
<dbReference type="RefSeq" id="WP_063554587.1">
    <property type="nucleotide sequence ID" value="NZ_LITT01000009.1"/>
</dbReference>
<dbReference type="OrthoDB" id="1902494at2"/>
<dbReference type="Proteomes" id="UP000077407">
    <property type="component" value="Unassembled WGS sequence"/>
</dbReference>
<keyword evidence="1" id="KW-1133">Transmembrane helix</keyword>
<evidence type="ECO:0000313" key="2">
    <source>
        <dbReference type="EMBL" id="OAA90945.1"/>
    </source>
</evidence>
<name>A0A162J6C3_9CLOT</name>